<accession>A0ABD1L6J1</accession>
<keyword evidence="2" id="KW-1185">Reference proteome</keyword>
<evidence type="ECO:0008006" key="3">
    <source>
        <dbReference type="Google" id="ProtNLM"/>
    </source>
</evidence>
<dbReference type="Proteomes" id="UP001603857">
    <property type="component" value="Unassembled WGS sequence"/>
</dbReference>
<organism evidence="1 2">
    <name type="scientific">Flemingia macrophylla</name>
    <dbReference type="NCBI Taxonomy" id="520843"/>
    <lineage>
        <taxon>Eukaryota</taxon>
        <taxon>Viridiplantae</taxon>
        <taxon>Streptophyta</taxon>
        <taxon>Embryophyta</taxon>
        <taxon>Tracheophyta</taxon>
        <taxon>Spermatophyta</taxon>
        <taxon>Magnoliopsida</taxon>
        <taxon>eudicotyledons</taxon>
        <taxon>Gunneridae</taxon>
        <taxon>Pentapetalae</taxon>
        <taxon>rosids</taxon>
        <taxon>fabids</taxon>
        <taxon>Fabales</taxon>
        <taxon>Fabaceae</taxon>
        <taxon>Papilionoideae</taxon>
        <taxon>50 kb inversion clade</taxon>
        <taxon>NPAAA clade</taxon>
        <taxon>indigoferoid/millettioid clade</taxon>
        <taxon>Phaseoleae</taxon>
        <taxon>Flemingia</taxon>
    </lineage>
</organism>
<evidence type="ECO:0000313" key="2">
    <source>
        <dbReference type="Proteomes" id="UP001603857"/>
    </source>
</evidence>
<name>A0ABD1L6J1_9FABA</name>
<reference evidence="1 2" key="1">
    <citation type="submission" date="2024-08" db="EMBL/GenBank/DDBJ databases">
        <title>Insights into the chromosomal genome structure of Flemingia macrophylla.</title>
        <authorList>
            <person name="Ding Y."/>
            <person name="Zhao Y."/>
            <person name="Bi W."/>
            <person name="Wu M."/>
            <person name="Zhao G."/>
            <person name="Gong Y."/>
            <person name="Li W."/>
            <person name="Zhang P."/>
        </authorList>
    </citation>
    <scope>NUCLEOTIDE SEQUENCE [LARGE SCALE GENOMIC DNA]</scope>
    <source>
        <strain evidence="1">DYQJB</strain>
        <tissue evidence="1">Leaf</tissue>
    </source>
</reference>
<protein>
    <recommendedName>
        <fullName evidence="3">Secreted protein</fullName>
    </recommendedName>
</protein>
<evidence type="ECO:0000313" key="1">
    <source>
        <dbReference type="EMBL" id="KAL2319125.1"/>
    </source>
</evidence>
<sequence length="99" mass="11673">MFSLVVASVFMAWADQHFRVSQPPMFFMAFTLLSRFLAPYSTKTLLTPHRPRFPSFWPRFSWHGRIKVFIVNQPPLNLPTPFLHVFNLDFNDFVCLVLP</sequence>
<gene>
    <name evidence="1" type="ORF">Fmac_033001</name>
</gene>
<comment type="caution">
    <text evidence="1">The sequence shown here is derived from an EMBL/GenBank/DDBJ whole genome shotgun (WGS) entry which is preliminary data.</text>
</comment>
<dbReference type="AlphaFoldDB" id="A0ABD1L6J1"/>
<dbReference type="EMBL" id="JBGMDY010000011">
    <property type="protein sequence ID" value="KAL2319125.1"/>
    <property type="molecule type" value="Genomic_DNA"/>
</dbReference>
<proteinExistence type="predicted"/>